<comment type="caution">
    <text evidence="4">The sequence shown here is derived from an EMBL/GenBank/DDBJ whole genome shotgun (WGS) entry which is preliminary data.</text>
</comment>
<evidence type="ECO:0000313" key="5">
    <source>
        <dbReference type="Proteomes" id="UP000824890"/>
    </source>
</evidence>
<dbReference type="PANTHER" id="PTHR23061:SF12">
    <property type="entry name" value="DNA POLYMERASE ALPHA SUBUNIT B"/>
    <property type="match status" value="1"/>
</dbReference>
<dbReference type="Proteomes" id="UP000824890">
    <property type="component" value="Unassembled WGS sequence"/>
</dbReference>
<accession>A0ABQ8AXM7</accession>
<name>A0ABQ8AXM7_BRANA</name>
<feature type="region of interest" description="Disordered" evidence="3">
    <location>
        <begin position="275"/>
        <end position="295"/>
    </location>
</feature>
<evidence type="ECO:0000256" key="3">
    <source>
        <dbReference type="SAM" id="MobiDB-lite"/>
    </source>
</evidence>
<evidence type="ECO:0000313" key="4">
    <source>
        <dbReference type="EMBL" id="KAH0897243.1"/>
    </source>
</evidence>
<keyword evidence="5" id="KW-1185">Reference proteome</keyword>
<organism evidence="4 5">
    <name type="scientific">Brassica napus</name>
    <name type="common">Rape</name>
    <dbReference type="NCBI Taxonomy" id="3708"/>
    <lineage>
        <taxon>Eukaryota</taxon>
        <taxon>Viridiplantae</taxon>
        <taxon>Streptophyta</taxon>
        <taxon>Embryophyta</taxon>
        <taxon>Tracheophyta</taxon>
        <taxon>Spermatophyta</taxon>
        <taxon>Magnoliopsida</taxon>
        <taxon>eudicotyledons</taxon>
        <taxon>Gunneridae</taxon>
        <taxon>Pentapetalae</taxon>
        <taxon>rosids</taxon>
        <taxon>malvids</taxon>
        <taxon>Brassicales</taxon>
        <taxon>Brassicaceae</taxon>
        <taxon>Brassiceae</taxon>
        <taxon>Brassica</taxon>
    </lineage>
</organism>
<evidence type="ECO:0000256" key="2">
    <source>
        <dbReference type="ARBA" id="ARBA00023242"/>
    </source>
</evidence>
<sequence>MYDRTEDRFNALEKRIVMHADAFVASGLYEEQVDPAVASQRSIFAVGMICCDGEGHLNDKSILLQSRVAKRPPKYCKVIPLRAGIDGGTGPGAPLKKDDVQQNPNYLEWKTKALSRSDATNTEVRVMVKHRRHNRLHCCPRDYEHKGMKTLKEITSVARRRSRSHHRRKPWLVSLELKERSPMRSSVPSFRLRPWEQDREALILVAEEETRKSIGGGREAGGEETATRFIPASLYVGSDPEPALDKLLIYQADSASCKHSYYHDLALSPKTLGHTHTSIWPSDPAKIRKGRARRR</sequence>
<dbReference type="EMBL" id="JAGKQM010000012">
    <property type="protein sequence ID" value="KAH0897243.1"/>
    <property type="molecule type" value="Genomic_DNA"/>
</dbReference>
<evidence type="ECO:0000256" key="1">
    <source>
        <dbReference type="ARBA" id="ARBA00004123"/>
    </source>
</evidence>
<reference evidence="4 5" key="1">
    <citation type="submission" date="2021-05" db="EMBL/GenBank/DDBJ databases">
        <title>Genome Assembly of Synthetic Allotetraploid Brassica napus Reveals Homoeologous Exchanges between Subgenomes.</title>
        <authorList>
            <person name="Davis J.T."/>
        </authorList>
    </citation>
    <scope>NUCLEOTIDE SEQUENCE [LARGE SCALE GENOMIC DNA]</scope>
    <source>
        <strain evidence="5">cv. Da-Ae</strain>
        <tissue evidence="4">Seedling</tissue>
    </source>
</reference>
<comment type="subcellular location">
    <subcellularLocation>
        <location evidence="1">Nucleus</location>
    </subcellularLocation>
</comment>
<dbReference type="PANTHER" id="PTHR23061">
    <property type="entry name" value="DNA POLYMERASE 2 ALPHA 70 KDA SUBUNIT"/>
    <property type="match status" value="1"/>
</dbReference>
<protein>
    <submittedName>
        <fullName evidence="4">Uncharacterized protein</fullName>
    </submittedName>
</protein>
<dbReference type="InterPro" id="IPR016722">
    <property type="entry name" value="DNA_pol_alpha_bsu"/>
</dbReference>
<proteinExistence type="predicted"/>
<gene>
    <name evidence="4" type="ORF">HID58_046811</name>
</gene>
<keyword evidence="2" id="KW-0539">Nucleus</keyword>